<reference evidence="3 4" key="1">
    <citation type="submission" date="2020-02" db="EMBL/GenBank/DDBJ databases">
        <title>Genomic and physiological characterization of two novel Nitrospinaceae genera.</title>
        <authorList>
            <person name="Mueller A.J."/>
            <person name="Jung M.-Y."/>
            <person name="Strachan C.R."/>
            <person name="Herbold C.W."/>
            <person name="Kirkegaard R.H."/>
            <person name="Daims H."/>
        </authorList>
    </citation>
    <scope>NUCLEOTIDE SEQUENCE [LARGE SCALE GENOMIC DNA]</scope>
    <source>
        <strain evidence="3">EB</strain>
    </source>
</reference>
<accession>A0A7T0BX38</accession>
<dbReference type="CDD" id="cd05266">
    <property type="entry name" value="SDR_a4"/>
    <property type="match status" value="1"/>
</dbReference>
<keyword evidence="1" id="KW-0520">NAD</keyword>
<gene>
    <name evidence="3" type="ORF">G3M70_11970</name>
</gene>
<dbReference type="InterPro" id="IPR001509">
    <property type="entry name" value="Epimerase_deHydtase"/>
</dbReference>
<evidence type="ECO:0000313" key="4">
    <source>
        <dbReference type="Proteomes" id="UP000594688"/>
    </source>
</evidence>
<evidence type="ECO:0000256" key="1">
    <source>
        <dbReference type="ARBA" id="ARBA00023027"/>
    </source>
</evidence>
<sequence>MSKKHFFCFGLGYTGTALCELLLKEGWSVSGTCRTKIEQSALNSLGFNTCLFDGASSETKLLESLASASHLLSTVPPGESGDPILPFLEKHLKNTGGFSWVGYLSTTGVYGHRDGSWVNEDSETNPQSVRGLKRLAAEQAWTNLSKQYSLPLHIFRLSAIYGPGRNSLLRVLDGKARRIDRPGLFFSRIHLTDLIQVIRASIEASNPGRIYNVGDDLPTPPEEVIRFACELLNIEPPPLVPLEKCEMSDLAKSFYQDSKRVSNSRIKKELGVHLIYPDFKSGLTALFKNLNANRRSFPRQGGKKVPDKGSGN</sequence>
<evidence type="ECO:0000313" key="3">
    <source>
        <dbReference type="EMBL" id="QPJ62548.1"/>
    </source>
</evidence>
<dbReference type="PANTHER" id="PTHR43574">
    <property type="entry name" value="EPIMERASE-RELATED"/>
    <property type="match status" value="1"/>
</dbReference>
<dbReference type="Pfam" id="PF01370">
    <property type="entry name" value="Epimerase"/>
    <property type="match status" value="1"/>
</dbReference>
<dbReference type="AlphaFoldDB" id="A0A7T0BX38"/>
<proteinExistence type="predicted"/>
<name>A0A7T0BX38_9BACT</name>
<dbReference type="Gene3D" id="3.40.50.720">
    <property type="entry name" value="NAD(P)-binding Rossmann-like Domain"/>
    <property type="match status" value="1"/>
</dbReference>
<dbReference type="SUPFAM" id="SSF51735">
    <property type="entry name" value="NAD(P)-binding Rossmann-fold domains"/>
    <property type="match status" value="1"/>
</dbReference>
<dbReference type="EMBL" id="CP048685">
    <property type="protein sequence ID" value="QPJ62548.1"/>
    <property type="molecule type" value="Genomic_DNA"/>
</dbReference>
<evidence type="ECO:0000259" key="2">
    <source>
        <dbReference type="Pfam" id="PF01370"/>
    </source>
</evidence>
<organism evidence="3 4">
    <name type="scientific">Candidatus Nitronauta litoralis</name>
    <dbReference type="NCBI Taxonomy" id="2705533"/>
    <lineage>
        <taxon>Bacteria</taxon>
        <taxon>Pseudomonadati</taxon>
        <taxon>Nitrospinota/Tectimicrobiota group</taxon>
        <taxon>Nitrospinota</taxon>
        <taxon>Nitrospinia</taxon>
        <taxon>Nitrospinales</taxon>
        <taxon>Nitrospinaceae</taxon>
        <taxon>Candidatus Nitronauta</taxon>
    </lineage>
</organism>
<dbReference type="InterPro" id="IPR036291">
    <property type="entry name" value="NAD(P)-bd_dom_sf"/>
</dbReference>
<dbReference type="Proteomes" id="UP000594688">
    <property type="component" value="Chromosome"/>
</dbReference>
<protein>
    <submittedName>
        <fullName evidence="3">SDR family oxidoreductase</fullName>
    </submittedName>
</protein>
<feature type="domain" description="NAD-dependent epimerase/dehydratase" evidence="2">
    <location>
        <begin position="102"/>
        <end position="214"/>
    </location>
</feature>
<dbReference type="KEGG" id="nli:G3M70_11970"/>